<evidence type="ECO:0000256" key="4">
    <source>
        <dbReference type="HAMAP-Rule" id="MF_00320"/>
    </source>
</evidence>
<evidence type="ECO:0000256" key="3">
    <source>
        <dbReference type="ARBA" id="ARBA00025804"/>
    </source>
</evidence>
<feature type="domain" description="DNA-directed RNA polymerase RpoA/D/Rpb3-type" evidence="5">
    <location>
        <begin position="24"/>
        <end position="254"/>
    </location>
</feature>
<comment type="caution">
    <text evidence="4">Lacks conserved residue(s) required for the propagation of feature annotation.</text>
</comment>
<dbReference type="EC" id="2.7.7.6" evidence="4"/>
<evidence type="ECO:0000256" key="2">
    <source>
        <dbReference type="ARBA" id="ARBA00023163"/>
    </source>
</evidence>
<evidence type="ECO:0000313" key="6">
    <source>
        <dbReference type="EMBL" id="BBL45700.1"/>
    </source>
</evidence>
<dbReference type="Gene3D" id="2.170.120.12">
    <property type="entry name" value="DNA-directed RNA polymerase, insert domain"/>
    <property type="match status" value="1"/>
</dbReference>
<dbReference type="RefSeq" id="WP_258393014.1">
    <property type="nucleotide sequence ID" value="NZ_AP019769.1"/>
</dbReference>
<dbReference type="GO" id="GO:0005737">
    <property type="term" value="C:cytoplasm"/>
    <property type="evidence" value="ECO:0007669"/>
    <property type="project" value="UniProtKB-SubCell"/>
</dbReference>
<dbReference type="GO" id="GO:0006351">
    <property type="term" value="P:DNA-templated transcription"/>
    <property type="evidence" value="ECO:0007669"/>
    <property type="project" value="UniProtKB-UniRule"/>
</dbReference>
<dbReference type="KEGG" id="naer:MJ1_0548"/>
<dbReference type="Gene3D" id="3.30.70.3110">
    <property type="match status" value="1"/>
</dbReference>
<dbReference type="GO" id="GO:0000428">
    <property type="term" value="C:DNA-directed RNA polymerase complex"/>
    <property type="evidence" value="ECO:0007669"/>
    <property type="project" value="UniProtKB-KW"/>
</dbReference>
<dbReference type="Pfam" id="PF01000">
    <property type="entry name" value="RNA_pol_A_bac"/>
    <property type="match status" value="1"/>
</dbReference>
<protein>
    <recommendedName>
        <fullName evidence="4">DNA-directed RNA polymerase subunit Rpo3</fullName>
        <ecNumber evidence="4">2.7.7.6</ecNumber>
    </recommendedName>
    <alternativeName>
        <fullName evidence="4">DNA-directed RNA polymerase subunit D</fullName>
    </alternativeName>
</protein>
<dbReference type="AlphaFoldDB" id="A0A915WSV7"/>
<dbReference type="InterPro" id="IPR036603">
    <property type="entry name" value="RBP11-like"/>
</dbReference>
<dbReference type="InterPro" id="IPR011262">
    <property type="entry name" value="DNA-dir_RNA_pol_insert"/>
</dbReference>
<keyword evidence="1 4" id="KW-0240">DNA-directed RNA polymerase</keyword>
<comment type="catalytic activity">
    <reaction evidence="4">
        <text>RNA(n) + a ribonucleoside 5'-triphosphate = RNA(n+1) + diphosphate</text>
        <dbReference type="Rhea" id="RHEA:21248"/>
        <dbReference type="Rhea" id="RHEA-COMP:14527"/>
        <dbReference type="Rhea" id="RHEA-COMP:17342"/>
        <dbReference type="ChEBI" id="CHEBI:33019"/>
        <dbReference type="ChEBI" id="CHEBI:61557"/>
        <dbReference type="ChEBI" id="CHEBI:140395"/>
        <dbReference type="EC" id="2.7.7.6"/>
    </reaction>
</comment>
<keyword evidence="4" id="KW-0548">Nucleotidyltransferase</keyword>
<dbReference type="InterPro" id="IPR022842">
    <property type="entry name" value="RNAP_Rpo3/Rpb3/RPAC1"/>
</dbReference>
<dbReference type="PANTHER" id="PTHR11800">
    <property type="entry name" value="DNA-DIRECTED RNA POLYMERASE"/>
    <property type="match status" value="1"/>
</dbReference>
<keyword evidence="4" id="KW-0808">Transferase</keyword>
<comment type="subunit">
    <text evidence="4">Part of the RNA polymerase complex.</text>
</comment>
<dbReference type="InterPro" id="IPR011263">
    <property type="entry name" value="DNA-dir_RNA_pol_RpoA/D/Rpb3"/>
</dbReference>
<keyword evidence="4" id="KW-0963">Cytoplasm</keyword>
<dbReference type="HAMAP" id="MF_00320">
    <property type="entry name" value="RNApol_arch_Rpo3"/>
    <property type="match status" value="1"/>
</dbReference>
<dbReference type="SUPFAM" id="SSF55257">
    <property type="entry name" value="RBP11-like subunits of RNA polymerase"/>
    <property type="match status" value="1"/>
</dbReference>
<dbReference type="InterPro" id="IPR050518">
    <property type="entry name" value="Rpo3/RPB3_RNA_Pol_subunit"/>
</dbReference>
<dbReference type="InterPro" id="IPR036643">
    <property type="entry name" value="RNApol_insert_sf"/>
</dbReference>
<dbReference type="Proteomes" id="UP001055553">
    <property type="component" value="Chromosome"/>
</dbReference>
<comment type="similarity">
    <text evidence="3 4">Belongs to the archaeal Rpo3/eukaryotic RPB3 RNA polymerase subunit family.</text>
</comment>
<dbReference type="GO" id="GO:0046983">
    <property type="term" value="F:protein dimerization activity"/>
    <property type="evidence" value="ECO:0007669"/>
    <property type="project" value="InterPro"/>
</dbReference>
<dbReference type="Pfam" id="PF01193">
    <property type="entry name" value="RNA_pol_L"/>
    <property type="match status" value="1"/>
</dbReference>
<comment type="subcellular location">
    <subcellularLocation>
        <location evidence="4">Cytoplasm</location>
    </subcellularLocation>
</comment>
<dbReference type="GO" id="GO:0003899">
    <property type="term" value="F:DNA-directed RNA polymerase activity"/>
    <property type="evidence" value="ECO:0007669"/>
    <property type="project" value="UniProtKB-UniRule"/>
</dbReference>
<evidence type="ECO:0000259" key="5">
    <source>
        <dbReference type="SMART" id="SM00662"/>
    </source>
</evidence>
<proteinExistence type="inferred from homology"/>
<evidence type="ECO:0000256" key="1">
    <source>
        <dbReference type="ARBA" id="ARBA00022478"/>
    </source>
</evidence>
<keyword evidence="7" id="KW-1185">Reference proteome</keyword>
<dbReference type="NCBIfam" id="NF001988">
    <property type="entry name" value="PRK00783.1"/>
    <property type="match status" value="1"/>
</dbReference>
<keyword evidence="2 4" id="KW-0804">Transcription</keyword>
<gene>
    <name evidence="4" type="primary">rpo3</name>
    <name evidence="4" type="synonym">rpoD</name>
    <name evidence="6" type="ORF">MJ1_0548</name>
</gene>
<dbReference type="PANTHER" id="PTHR11800:SF2">
    <property type="entry name" value="DNA-DIRECTED RNA POLYMERASE II SUBUNIT RPB3"/>
    <property type="match status" value="1"/>
</dbReference>
<dbReference type="GO" id="GO:0003677">
    <property type="term" value="F:DNA binding"/>
    <property type="evidence" value="ECO:0007669"/>
    <property type="project" value="UniProtKB-UniRule"/>
</dbReference>
<sequence length="258" mass="29998">MVEISLLYKDTDKFAVDKDKKIHKMKLLIKDETAEFLNSLKRTIEEDVKVLSIEDVYIIDNDSPMWDEMLAHRLGLIVLNTPENIKENQEIKLYLEKDTKGYIYASDIKSDNKDVYPIYPETIIDYIEEGQKVKLEAIAILGNGRKHTKFVPAYVYYYRNATLKLEGDLEKKEIENLGLLNVSIKKGKIVVPKDKEYDRNFMDSIESASKGKIKVIPKNEFVFVLESYGQYSAEKIIIYALDEMEIKLRNLLNQLINN</sequence>
<name>A0A915WSV7_9ARCH</name>
<dbReference type="Gene3D" id="3.30.1360.10">
    <property type="entry name" value="RNA polymerase, RBP11-like subunit"/>
    <property type="match status" value="1"/>
</dbReference>
<organism evidence="6 7">
    <name type="scientific">Nanobdella aerobiophila</name>
    <dbReference type="NCBI Taxonomy" id="2586965"/>
    <lineage>
        <taxon>Archaea</taxon>
        <taxon>Nanobdellota</taxon>
        <taxon>Nanobdellia</taxon>
        <taxon>Nanobdellales</taxon>
        <taxon>Nanobdellaceae</taxon>
        <taxon>Nanobdella</taxon>
    </lineage>
</organism>
<dbReference type="GeneID" id="74568494"/>
<accession>A0A915WSV7</accession>
<evidence type="ECO:0000313" key="7">
    <source>
        <dbReference type="Proteomes" id="UP001055553"/>
    </source>
</evidence>
<dbReference type="SUPFAM" id="SSF56553">
    <property type="entry name" value="Insert subdomain of RNA polymerase alpha subunit"/>
    <property type="match status" value="1"/>
</dbReference>
<dbReference type="SMART" id="SM00662">
    <property type="entry name" value="RPOLD"/>
    <property type="match status" value="1"/>
</dbReference>
<reference evidence="7" key="1">
    <citation type="journal article" date="2022" name="Int. J. Syst. Evol. Microbiol.">
        <title>Nanobdella aerobiophila gen. nov., sp. nov., a thermoacidophilic, obligate ectosymbiotic archaeon, and proposal of Nanobdellaceae fam. nov., Nanobdellales ord. nov. and Nanobdellia class. nov.</title>
        <authorList>
            <person name="Kato S."/>
            <person name="Ogasawara A."/>
            <person name="Itoh T."/>
            <person name="Sakai H.D."/>
            <person name="Shimizu M."/>
            <person name="Yuki M."/>
            <person name="Kaneko M."/>
            <person name="Takashina T."/>
            <person name="Ohkuma M."/>
        </authorList>
    </citation>
    <scope>NUCLEOTIDE SEQUENCE [LARGE SCALE GENOMIC DNA]</scope>
    <source>
        <strain evidence="7">MJ1</strain>
    </source>
</reference>
<dbReference type="EMBL" id="AP019769">
    <property type="protein sequence ID" value="BBL45700.1"/>
    <property type="molecule type" value="Genomic_DNA"/>
</dbReference>
<comment type="function">
    <text evidence="4">DNA-dependent RNA polymerase (RNAP) catalyzes the transcription of DNA into RNA using the four ribonucleoside triphosphates as substrates.</text>
</comment>